<dbReference type="InterPro" id="IPR016188">
    <property type="entry name" value="PurM-like_N"/>
</dbReference>
<name>A0A545TFR3_9GAMM</name>
<dbReference type="NCBIfam" id="TIGR00476">
    <property type="entry name" value="selD"/>
    <property type="match status" value="1"/>
</dbReference>
<dbReference type="EMBL" id="VHSG01000015">
    <property type="protein sequence ID" value="TQV76021.1"/>
    <property type="molecule type" value="Genomic_DNA"/>
</dbReference>
<keyword evidence="2" id="KW-0547">Nucleotide-binding</keyword>
<evidence type="ECO:0000256" key="5">
    <source>
        <dbReference type="ARBA" id="ARBA00023266"/>
    </source>
</evidence>
<dbReference type="SUPFAM" id="SSF51905">
    <property type="entry name" value="FAD/NAD(P)-binding domain"/>
    <property type="match status" value="2"/>
</dbReference>
<keyword evidence="1 9" id="KW-0808">Transferase</keyword>
<dbReference type="Gene3D" id="3.30.1330.10">
    <property type="entry name" value="PurM-like, N-terminal domain"/>
    <property type="match status" value="1"/>
</dbReference>
<accession>A0A545TFR3</accession>
<keyword evidence="4" id="KW-0067">ATP-binding</keyword>
<feature type="domain" description="FAD/NAD(P)-binding" evidence="8">
    <location>
        <begin position="13"/>
        <end position="315"/>
    </location>
</feature>
<dbReference type="SUPFAM" id="SSF56042">
    <property type="entry name" value="PurM C-terminal domain-like"/>
    <property type="match status" value="1"/>
</dbReference>
<evidence type="ECO:0000256" key="2">
    <source>
        <dbReference type="ARBA" id="ARBA00022741"/>
    </source>
</evidence>
<dbReference type="OrthoDB" id="9767928at2"/>
<comment type="caution">
    <text evidence="9">The sequence shown here is derived from an EMBL/GenBank/DDBJ whole genome shotgun (WGS) entry which is preliminary data.</text>
</comment>
<feature type="domain" description="PurM-like C-terminal" evidence="7">
    <location>
        <begin position="555"/>
        <end position="728"/>
    </location>
</feature>
<dbReference type="InterPro" id="IPR036188">
    <property type="entry name" value="FAD/NAD-bd_sf"/>
</dbReference>
<dbReference type="RefSeq" id="WP_142905230.1">
    <property type="nucleotide sequence ID" value="NZ_ML660095.1"/>
</dbReference>
<dbReference type="GO" id="GO:0016491">
    <property type="term" value="F:oxidoreductase activity"/>
    <property type="evidence" value="ECO:0007669"/>
    <property type="project" value="InterPro"/>
</dbReference>
<dbReference type="Gene3D" id="3.50.50.100">
    <property type="match status" value="1"/>
</dbReference>
<dbReference type="Gene3D" id="3.90.650.10">
    <property type="entry name" value="PurM-like C-terminal domain"/>
    <property type="match status" value="1"/>
</dbReference>
<dbReference type="PROSITE" id="PS00626">
    <property type="entry name" value="RCC1_2"/>
    <property type="match status" value="1"/>
</dbReference>
<dbReference type="GO" id="GO:0016260">
    <property type="term" value="P:selenocysteine biosynthetic process"/>
    <property type="evidence" value="ECO:0007669"/>
    <property type="project" value="TreeGrafter"/>
</dbReference>
<dbReference type="InterPro" id="IPR036921">
    <property type="entry name" value="PurM-like_N_sf"/>
</dbReference>
<keyword evidence="10" id="KW-1185">Reference proteome</keyword>
<dbReference type="InterPro" id="IPR010918">
    <property type="entry name" value="PurM-like_C_dom"/>
</dbReference>
<dbReference type="InterPro" id="IPR023753">
    <property type="entry name" value="FAD/NAD-binding_dom"/>
</dbReference>
<dbReference type="Proteomes" id="UP000319732">
    <property type="component" value="Unassembled WGS sequence"/>
</dbReference>
<evidence type="ECO:0000259" key="8">
    <source>
        <dbReference type="Pfam" id="PF07992"/>
    </source>
</evidence>
<dbReference type="SUPFAM" id="SSF55326">
    <property type="entry name" value="PurM N-terminal domain-like"/>
    <property type="match status" value="1"/>
</dbReference>
<dbReference type="InterPro" id="IPR004536">
    <property type="entry name" value="SPS/SelD"/>
</dbReference>
<organism evidence="9 10">
    <name type="scientific">Exilibacterium tricleocarpae</name>
    <dbReference type="NCBI Taxonomy" id="2591008"/>
    <lineage>
        <taxon>Bacteria</taxon>
        <taxon>Pseudomonadati</taxon>
        <taxon>Pseudomonadota</taxon>
        <taxon>Gammaproteobacteria</taxon>
        <taxon>Cellvibrionales</taxon>
        <taxon>Cellvibrionaceae</taxon>
        <taxon>Exilibacterium</taxon>
    </lineage>
</organism>
<dbReference type="InterPro" id="IPR017584">
    <property type="entry name" value="Pyridine_nucleo_diS_OxRdtase_N"/>
</dbReference>
<dbReference type="CDD" id="cd02195">
    <property type="entry name" value="SelD"/>
    <property type="match status" value="1"/>
</dbReference>
<protein>
    <submittedName>
        <fullName evidence="9">Selenide, water dikinase SelD</fullName>
        <ecNumber evidence="9">2.7.9.3</ecNumber>
    </submittedName>
</protein>
<feature type="domain" description="PurM-like N-terminal" evidence="6">
    <location>
        <begin position="435"/>
        <end position="543"/>
    </location>
</feature>
<evidence type="ECO:0000313" key="10">
    <source>
        <dbReference type="Proteomes" id="UP000319732"/>
    </source>
</evidence>
<dbReference type="PANTHER" id="PTHR10256">
    <property type="entry name" value="SELENIDE, WATER DIKINASE"/>
    <property type="match status" value="1"/>
</dbReference>
<keyword evidence="3 9" id="KW-0418">Kinase</keyword>
<dbReference type="AlphaFoldDB" id="A0A545TFR3"/>
<dbReference type="PANTHER" id="PTHR10256:SF0">
    <property type="entry name" value="INACTIVE SELENIDE, WATER DIKINASE-LIKE PROTEIN-RELATED"/>
    <property type="match status" value="1"/>
</dbReference>
<dbReference type="Pfam" id="PF07992">
    <property type="entry name" value="Pyr_redox_2"/>
    <property type="match status" value="1"/>
</dbReference>
<evidence type="ECO:0000256" key="3">
    <source>
        <dbReference type="ARBA" id="ARBA00022777"/>
    </source>
</evidence>
<dbReference type="NCBIfam" id="TIGR03169">
    <property type="entry name" value="Nterm_to_SelD"/>
    <property type="match status" value="1"/>
</dbReference>
<gene>
    <name evidence="9" type="primary">selD</name>
    <name evidence="9" type="ORF">FKG94_15540</name>
</gene>
<proteinExistence type="predicted"/>
<sequence length="736" mass="79585">MHASTADPIIDKDIILIGGGHSHALVLRRWAMRPTPGVRLTLVSPQVTTPYSGMLPGLVAGHYDSADLHIDLLNLCRLARVRFIQATVTRLDLERKRVLLSDRPALEADLVAINCGITPNLSVPGAREHSTPVKPIASFQRRWQALRERLQVADEQTLDIGVVGGGAAGVELIQAMHYALSRDKKIAAALRFHLIQKGEGLPEGYPPAVQRGLAARLRRRHIQVHPNFTVCSVTGAGVIDQHDRLLPLQEIFWCTDAGAPAWPGESGLKTDAKGFVEVNRYLQSTSHPWVFASGDVAHLADDPRPKAGVFAVRQGPVLFQNLSRFSRQKKLRPFHPQRRFLSLLTCGDRYALASRGPVKLAGRWVWHWKDHIDRQFMRRFTQVPARSMAAPAVAGARGEDMRCNGCGAKVGADILTRVLNRLQAEPAFKLEPGSDDAVAVTLPPQSQLLQSVDFFRALIDDPYRTGRIAALHAMSDLFAVHAQPHSALAIAILPHSAAPVLERDLYQLLAGALSVLSHHNCTLIGGHTGEGAELSLGFCVNGIAAKPLMHKRGMRAGDRLILTKPLGSGMLFAAFMQGAASGDWVARALAHMEQSNAGAAGILQRHGASACTDITGFGLLGHLREMLTGSGCRVTIAIDALPLLPGAANCAVRGYRSSLHPHNQQAGELIQDREIWLRHPAYPLLFDPQTAGGLLASVPSGQVADCLATLRNAGYKDARVIGEVAATDLTPFVGLQ</sequence>
<evidence type="ECO:0000256" key="1">
    <source>
        <dbReference type="ARBA" id="ARBA00022679"/>
    </source>
</evidence>
<keyword evidence="5" id="KW-0711">Selenium</keyword>
<dbReference type="Pfam" id="PF00586">
    <property type="entry name" value="AIRS"/>
    <property type="match status" value="1"/>
</dbReference>
<reference evidence="9 10" key="1">
    <citation type="submission" date="2019-06" db="EMBL/GenBank/DDBJ databases">
        <title>Whole genome sequence for Cellvibrionaceae sp. R142.</title>
        <authorList>
            <person name="Wang G."/>
        </authorList>
    </citation>
    <scope>NUCLEOTIDE SEQUENCE [LARGE SCALE GENOMIC DNA]</scope>
    <source>
        <strain evidence="9 10">R142</strain>
    </source>
</reference>
<dbReference type="Pfam" id="PF02769">
    <property type="entry name" value="AIRS_C"/>
    <property type="match status" value="1"/>
</dbReference>
<evidence type="ECO:0000313" key="9">
    <source>
        <dbReference type="EMBL" id="TQV76021.1"/>
    </source>
</evidence>
<dbReference type="GO" id="GO:0004756">
    <property type="term" value="F:selenide, water dikinase activity"/>
    <property type="evidence" value="ECO:0007669"/>
    <property type="project" value="UniProtKB-EC"/>
</dbReference>
<dbReference type="GO" id="GO:0005524">
    <property type="term" value="F:ATP binding"/>
    <property type="evidence" value="ECO:0007669"/>
    <property type="project" value="UniProtKB-KW"/>
</dbReference>
<dbReference type="GO" id="GO:0005737">
    <property type="term" value="C:cytoplasm"/>
    <property type="evidence" value="ECO:0007669"/>
    <property type="project" value="TreeGrafter"/>
</dbReference>
<dbReference type="EC" id="2.7.9.3" evidence="9"/>
<dbReference type="InterPro" id="IPR036676">
    <property type="entry name" value="PurM-like_C_sf"/>
</dbReference>
<evidence type="ECO:0000259" key="7">
    <source>
        <dbReference type="Pfam" id="PF02769"/>
    </source>
</evidence>
<evidence type="ECO:0000256" key="4">
    <source>
        <dbReference type="ARBA" id="ARBA00022840"/>
    </source>
</evidence>
<evidence type="ECO:0000259" key="6">
    <source>
        <dbReference type="Pfam" id="PF00586"/>
    </source>
</evidence>
<dbReference type="InterPro" id="IPR000408">
    <property type="entry name" value="Reg_chr_condens"/>
</dbReference>